<dbReference type="PROSITE" id="PS50883">
    <property type="entry name" value="EAL"/>
    <property type="match status" value="1"/>
</dbReference>
<dbReference type="PANTHER" id="PTHR33121">
    <property type="entry name" value="CYCLIC DI-GMP PHOSPHODIESTERASE PDEF"/>
    <property type="match status" value="1"/>
</dbReference>
<reference evidence="2" key="1">
    <citation type="submission" date="2019-08" db="EMBL/GenBank/DDBJ databases">
        <authorList>
            <person name="Kucharzyk K."/>
            <person name="Murdoch R.W."/>
            <person name="Higgins S."/>
            <person name="Loffler F."/>
        </authorList>
    </citation>
    <scope>NUCLEOTIDE SEQUENCE</scope>
</reference>
<gene>
    <name evidence="2" type="primary">dosP_2</name>
    <name evidence="2" type="ORF">SDC9_110158</name>
</gene>
<dbReference type="Gene3D" id="3.20.20.450">
    <property type="entry name" value="EAL domain"/>
    <property type="match status" value="1"/>
</dbReference>
<proteinExistence type="predicted"/>
<dbReference type="PANTHER" id="PTHR33121:SF70">
    <property type="entry name" value="SIGNALING PROTEIN YKOW"/>
    <property type="match status" value="1"/>
</dbReference>
<dbReference type="InterPro" id="IPR001633">
    <property type="entry name" value="EAL_dom"/>
</dbReference>
<dbReference type="GO" id="GO:0071111">
    <property type="term" value="F:cyclic-guanylate-specific phosphodiesterase activity"/>
    <property type="evidence" value="ECO:0007669"/>
    <property type="project" value="UniProtKB-EC"/>
</dbReference>
<comment type="caution">
    <text evidence="2">The sequence shown here is derived from an EMBL/GenBank/DDBJ whole genome shotgun (WGS) entry which is preliminary data.</text>
</comment>
<evidence type="ECO:0000259" key="1">
    <source>
        <dbReference type="PROSITE" id="PS50883"/>
    </source>
</evidence>
<organism evidence="2">
    <name type="scientific">bioreactor metagenome</name>
    <dbReference type="NCBI Taxonomy" id="1076179"/>
    <lineage>
        <taxon>unclassified sequences</taxon>
        <taxon>metagenomes</taxon>
        <taxon>ecological metagenomes</taxon>
    </lineage>
</organism>
<dbReference type="Pfam" id="PF00563">
    <property type="entry name" value="EAL"/>
    <property type="match status" value="1"/>
</dbReference>
<dbReference type="InterPro" id="IPR050706">
    <property type="entry name" value="Cyclic-di-GMP_PDE-like"/>
</dbReference>
<sequence length="198" mass="22334">MDQWVVRNAFRFVQDCRRTGNTSLKTIDINLSAAGILQHNFSDWLVDMARFYQVDPACVVLEITETAATIAHDLLAERMGRLLAHGFRFALDDFGAGYANLAQIMRLPFCIVKLDRSLLVSASGTESAGIVFEDTIRMFHRMQKLTVVEGVETREELARVQALDADHIQGFIYARPMPQCECTGFFAGENRVRVCRVL</sequence>
<dbReference type="AlphaFoldDB" id="A0A645BDZ7"/>
<dbReference type="SMART" id="SM00052">
    <property type="entry name" value="EAL"/>
    <property type="match status" value="1"/>
</dbReference>
<feature type="domain" description="EAL" evidence="1">
    <location>
        <begin position="1"/>
        <end position="190"/>
    </location>
</feature>
<dbReference type="SUPFAM" id="SSF141868">
    <property type="entry name" value="EAL domain-like"/>
    <property type="match status" value="1"/>
</dbReference>
<accession>A0A645BDZ7</accession>
<dbReference type="InterPro" id="IPR035919">
    <property type="entry name" value="EAL_sf"/>
</dbReference>
<dbReference type="EC" id="3.1.4.52" evidence="2"/>
<protein>
    <submittedName>
        <fullName evidence="2">Oxygen sensor protein DosP</fullName>
        <ecNumber evidence="2">3.1.4.52</ecNumber>
    </submittedName>
</protein>
<dbReference type="EMBL" id="VSSQ01019315">
    <property type="protein sequence ID" value="MPM63278.1"/>
    <property type="molecule type" value="Genomic_DNA"/>
</dbReference>
<dbReference type="CDD" id="cd01948">
    <property type="entry name" value="EAL"/>
    <property type="match status" value="1"/>
</dbReference>
<evidence type="ECO:0000313" key="2">
    <source>
        <dbReference type="EMBL" id="MPM63278.1"/>
    </source>
</evidence>
<keyword evidence="2" id="KW-0378">Hydrolase</keyword>
<name>A0A645BDZ7_9ZZZZ</name>